<gene>
    <name evidence="1" type="ORF">NDI54_20995</name>
</gene>
<sequence>MSAPHSTRGAAVLLERMNVDDWERFQAGDITAGQLRRKYLREGER</sequence>
<evidence type="ECO:0000313" key="1">
    <source>
        <dbReference type="EMBL" id="MDS0223809.1"/>
    </source>
</evidence>
<keyword evidence="2" id="KW-1185">Reference proteome</keyword>
<proteinExistence type="predicted"/>
<reference evidence="1 2" key="1">
    <citation type="submission" date="2022-06" db="EMBL/GenBank/DDBJ databases">
        <title>Haloarcula sp. a new haloarchaeum isolate from saline soil.</title>
        <authorList>
            <person name="Strakova D."/>
            <person name="Galisteo C."/>
            <person name="Sanchez-Porro C."/>
            <person name="Ventosa A."/>
        </authorList>
    </citation>
    <scope>NUCLEOTIDE SEQUENCE [LARGE SCALE GENOMIC DNA]</scope>
    <source>
        <strain evidence="1 2">S1AR25-5A</strain>
    </source>
</reference>
<dbReference type="Proteomes" id="UP001253439">
    <property type="component" value="Unassembled WGS sequence"/>
</dbReference>
<evidence type="ECO:0000313" key="2">
    <source>
        <dbReference type="Proteomes" id="UP001253439"/>
    </source>
</evidence>
<comment type="caution">
    <text evidence="1">The sequence shown here is derived from an EMBL/GenBank/DDBJ whole genome shotgun (WGS) entry which is preliminary data.</text>
</comment>
<dbReference type="EMBL" id="JAMQOM010000026">
    <property type="protein sequence ID" value="MDS0223809.1"/>
    <property type="molecule type" value="Genomic_DNA"/>
</dbReference>
<organism evidence="1 2">
    <name type="scientific">Haloarcula terrestris</name>
    <dbReference type="NCBI Taxonomy" id="2950533"/>
    <lineage>
        <taxon>Archaea</taxon>
        <taxon>Methanobacteriati</taxon>
        <taxon>Methanobacteriota</taxon>
        <taxon>Stenosarchaea group</taxon>
        <taxon>Halobacteria</taxon>
        <taxon>Halobacteriales</taxon>
        <taxon>Haloarculaceae</taxon>
        <taxon>Haloarcula</taxon>
    </lineage>
</organism>
<accession>A0AAE4F2L8</accession>
<dbReference type="RefSeq" id="WP_310898286.1">
    <property type="nucleotide sequence ID" value="NZ_JAMQOM010000026.1"/>
</dbReference>
<name>A0AAE4F2L8_9EURY</name>
<protein>
    <submittedName>
        <fullName evidence="1">Uncharacterized protein</fullName>
    </submittedName>
</protein>
<dbReference type="AlphaFoldDB" id="A0AAE4F2L8"/>